<feature type="binding site" evidence="6">
    <location>
        <begin position="15"/>
        <end position="20"/>
    </location>
    <ligand>
        <name>ATP</name>
        <dbReference type="ChEBI" id="CHEBI:30616"/>
    </ligand>
</feature>
<dbReference type="InterPro" id="IPR014729">
    <property type="entry name" value="Rossmann-like_a/b/a_fold"/>
</dbReference>
<dbReference type="PANTHER" id="PTHR43033:SF5">
    <property type="entry name" value="TRNA(ILE)-LYSIDINE SYNTHETASE"/>
    <property type="match status" value="1"/>
</dbReference>
<dbReference type="InterPro" id="IPR012094">
    <property type="entry name" value="tRNA_Ile_lys_synt"/>
</dbReference>
<gene>
    <name evidence="6 8" type="primary">tilS</name>
    <name evidence="8" type="ORF">PUV54_04150</name>
</gene>
<dbReference type="NCBIfam" id="TIGR02432">
    <property type="entry name" value="lysidine_TilS_N"/>
    <property type="match status" value="1"/>
</dbReference>
<dbReference type="KEGG" id="hfl:PUV54_04150"/>
<reference evidence="8" key="1">
    <citation type="submission" date="2023-02" db="EMBL/GenBank/DDBJ databases">
        <title>Genome sequence of Hyphococcus flavus.</title>
        <authorList>
            <person name="Rong J.-C."/>
            <person name="Zhao Q."/>
            <person name="Yi M."/>
            <person name="Wu J.-Y."/>
        </authorList>
    </citation>
    <scope>NUCLEOTIDE SEQUENCE</scope>
    <source>
        <strain evidence="8">MCCC 1K03223</strain>
    </source>
</reference>
<keyword evidence="3 6" id="KW-0547">Nucleotide-binding</keyword>
<comment type="subcellular location">
    <subcellularLocation>
        <location evidence="6">Cytoplasm</location>
    </subcellularLocation>
</comment>
<dbReference type="GO" id="GO:0005524">
    <property type="term" value="F:ATP binding"/>
    <property type="evidence" value="ECO:0007669"/>
    <property type="project" value="UniProtKB-UniRule"/>
</dbReference>
<protein>
    <recommendedName>
        <fullName evidence="6">tRNA(Ile)-lysidine synthase</fullName>
        <ecNumber evidence="6">6.3.4.19</ecNumber>
    </recommendedName>
    <alternativeName>
        <fullName evidence="6">tRNA(Ile)-2-lysyl-cytidine synthase</fullName>
    </alternativeName>
    <alternativeName>
        <fullName evidence="6">tRNA(Ile)-lysidine synthetase</fullName>
    </alternativeName>
</protein>
<dbReference type="AlphaFoldDB" id="A0AAF0CGI1"/>
<comment type="catalytic activity">
    <reaction evidence="5 6">
        <text>cytidine(34) in tRNA(Ile2) + L-lysine + ATP = lysidine(34) in tRNA(Ile2) + AMP + diphosphate + H(+)</text>
        <dbReference type="Rhea" id="RHEA:43744"/>
        <dbReference type="Rhea" id="RHEA-COMP:10625"/>
        <dbReference type="Rhea" id="RHEA-COMP:10670"/>
        <dbReference type="ChEBI" id="CHEBI:15378"/>
        <dbReference type="ChEBI" id="CHEBI:30616"/>
        <dbReference type="ChEBI" id="CHEBI:32551"/>
        <dbReference type="ChEBI" id="CHEBI:33019"/>
        <dbReference type="ChEBI" id="CHEBI:82748"/>
        <dbReference type="ChEBI" id="CHEBI:83665"/>
        <dbReference type="ChEBI" id="CHEBI:456215"/>
        <dbReference type="EC" id="6.3.4.19"/>
    </reaction>
</comment>
<organism evidence="8 9">
    <name type="scientific">Hyphococcus flavus</name>
    <dbReference type="NCBI Taxonomy" id="1866326"/>
    <lineage>
        <taxon>Bacteria</taxon>
        <taxon>Pseudomonadati</taxon>
        <taxon>Pseudomonadota</taxon>
        <taxon>Alphaproteobacteria</taxon>
        <taxon>Parvularculales</taxon>
        <taxon>Parvularculaceae</taxon>
        <taxon>Hyphococcus</taxon>
    </lineage>
</organism>
<evidence type="ECO:0000256" key="4">
    <source>
        <dbReference type="ARBA" id="ARBA00022840"/>
    </source>
</evidence>
<dbReference type="Proteomes" id="UP001214043">
    <property type="component" value="Chromosome"/>
</dbReference>
<keyword evidence="6" id="KW-0963">Cytoplasm</keyword>
<dbReference type="SUPFAM" id="SSF52402">
    <property type="entry name" value="Adenine nucleotide alpha hydrolases-like"/>
    <property type="match status" value="1"/>
</dbReference>
<keyword evidence="4 6" id="KW-0067">ATP-binding</keyword>
<name>A0AAF0CGI1_9PROT</name>
<keyword evidence="9" id="KW-1185">Reference proteome</keyword>
<proteinExistence type="inferred from homology"/>
<evidence type="ECO:0000313" key="8">
    <source>
        <dbReference type="EMBL" id="WDI32384.1"/>
    </source>
</evidence>
<evidence type="ECO:0000256" key="3">
    <source>
        <dbReference type="ARBA" id="ARBA00022741"/>
    </source>
</evidence>
<evidence type="ECO:0000256" key="6">
    <source>
        <dbReference type="HAMAP-Rule" id="MF_01161"/>
    </source>
</evidence>
<comment type="domain">
    <text evidence="6">The N-terminal region contains the highly conserved SGGXDS motif, predicted to be a P-loop motif involved in ATP binding.</text>
</comment>
<comment type="function">
    <text evidence="6">Ligates lysine onto the cytidine present at position 34 of the AUA codon-specific tRNA(Ile) that contains the anticodon CAU, in an ATP-dependent manner. Cytidine is converted to lysidine, thus changing the amino acid specificity of the tRNA from methionine to isoleucine.</text>
</comment>
<dbReference type="PANTHER" id="PTHR43033">
    <property type="entry name" value="TRNA(ILE)-LYSIDINE SYNTHASE-RELATED"/>
    <property type="match status" value="1"/>
</dbReference>
<evidence type="ECO:0000259" key="7">
    <source>
        <dbReference type="Pfam" id="PF01171"/>
    </source>
</evidence>
<dbReference type="GO" id="GO:0005737">
    <property type="term" value="C:cytoplasm"/>
    <property type="evidence" value="ECO:0007669"/>
    <property type="project" value="UniProtKB-SubCell"/>
</dbReference>
<evidence type="ECO:0000256" key="2">
    <source>
        <dbReference type="ARBA" id="ARBA00022694"/>
    </source>
</evidence>
<sequence>MKALSPPRRLAVAVSGGRDSVALLLLCAAYARQNGSEITAYTVDHGLRPASAGEASRVGGWCEPFGIKHVILLWKGEKPNTGVQAAAREARYSLLIEAAQADGCEALLTAHTADDQAETVFMRLARGAGVAGLSAIPKESFFAAGAGEPLRVLRPLLEFTRKDVTSFLEKQGQSFVDDPSNDDPAFERVRVRALLAALEEQEFVSIEKLCMTADKLALADAVLCAQEDSLFDALGGCFHSWGGVSVSDWQAGRAASGLARRIIHAVGGGEYPPGEDKAAAAVFQAANTGSATLAGALVKKWNGRLWFFREPSALTGREGVPALSPAPVTKPRVWDRRFIVERQSATSIAVGPMGEMAAEFLGPRTGLFQGPREALSSLPGIYAAGKLIGAPALPFMGRSAASARCLVTERYQGGIVRFS</sequence>
<dbReference type="HAMAP" id="MF_01161">
    <property type="entry name" value="tRNA_Ile_lys_synt"/>
    <property type="match status" value="1"/>
</dbReference>
<accession>A0AAF0CGI1</accession>
<dbReference type="InterPro" id="IPR011063">
    <property type="entry name" value="TilS/TtcA_N"/>
</dbReference>
<evidence type="ECO:0000313" key="9">
    <source>
        <dbReference type="Proteomes" id="UP001214043"/>
    </source>
</evidence>
<evidence type="ECO:0000256" key="5">
    <source>
        <dbReference type="ARBA" id="ARBA00048539"/>
    </source>
</evidence>
<dbReference type="GO" id="GO:0032267">
    <property type="term" value="F:tRNA(Ile)-lysidine synthase activity"/>
    <property type="evidence" value="ECO:0007669"/>
    <property type="project" value="UniProtKB-EC"/>
</dbReference>
<dbReference type="InterPro" id="IPR012795">
    <property type="entry name" value="tRNA_Ile_lys_synt_N"/>
</dbReference>
<keyword evidence="2 6" id="KW-0819">tRNA processing</keyword>
<dbReference type="GO" id="GO:0006400">
    <property type="term" value="P:tRNA modification"/>
    <property type="evidence" value="ECO:0007669"/>
    <property type="project" value="UniProtKB-UniRule"/>
</dbReference>
<dbReference type="EMBL" id="CP118166">
    <property type="protein sequence ID" value="WDI32384.1"/>
    <property type="molecule type" value="Genomic_DNA"/>
</dbReference>
<feature type="domain" description="tRNA(Ile)-lysidine/2-thiocytidine synthase N-terminal" evidence="7">
    <location>
        <begin position="10"/>
        <end position="193"/>
    </location>
</feature>
<dbReference type="Gene3D" id="3.40.50.620">
    <property type="entry name" value="HUPs"/>
    <property type="match status" value="1"/>
</dbReference>
<dbReference type="Pfam" id="PF01171">
    <property type="entry name" value="ATP_bind_3"/>
    <property type="match status" value="1"/>
</dbReference>
<dbReference type="CDD" id="cd01992">
    <property type="entry name" value="TilS_N"/>
    <property type="match status" value="1"/>
</dbReference>
<dbReference type="EC" id="6.3.4.19" evidence="6"/>
<comment type="similarity">
    <text evidence="6">Belongs to the tRNA(Ile)-lysidine synthase family.</text>
</comment>
<keyword evidence="1 6" id="KW-0436">Ligase</keyword>
<evidence type="ECO:0000256" key="1">
    <source>
        <dbReference type="ARBA" id="ARBA00022598"/>
    </source>
</evidence>
<dbReference type="RefSeq" id="WP_274494305.1">
    <property type="nucleotide sequence ID" value="NZ_CP118166.1"/>
</dbReference>